<reference evidence="1 2" key="2">
    <citation type="journal article" date="2013" name="Plant Cell Physiol.">
        <title>Rice Annotation Project Database (RAP-DB): an integrative and interactive database for rice genomics.</title>
        <authorList>
            <person name="Sakai H."/>
            <person name="Lee S.S."/>
            <person name="Tanaka T."/>
            <person name="Numa H."/>
            <person name="Kim J."/>
            <person name="Kawahara Y."/>
            <person name="Wakimoto H."/>
            <person name="Yang C.C."/>
            <person name="Iwamoto M."/>
            <person name="Abe T."/>
            <person name="Yamada Y."/>
            <person name="Muto A."/>
            <person name="Inokuchi H."/>
            <person name="Ikemura T."/>
            <person name="Matsumoto T."/>
            <person name="Sasaki T."/>
            <person name="Itoh T."/>
        </authorList>
    </citation>
    <scope>NUCLEOTIDE SEQUENCE [LARGE SCALE GENOMIC DNA]</scope>
    <source>
        <strain evidence="2">cv. Nipponbare</strain>
    </source>
</reference>
<dbReference type="EMBL" id="AP014960">
    <property type="protein sequence ID" value="BAS91072.1"/>
    <property type="molecule type" value="Genomic_DNA"/>
</dbReference>
<proteinExistence type="predicted"/>
<dbReference type="PaxDb" id="39947-A0A0P0WFA3"/>
<dbReference type="AlphaFoldDB" id="A0A0P0WFA3"/>
<gene>
    <name evidence="1" type="ordered locus">Os04g0622501</name>
    <name evidence="1" type="ORF">OSNPB_040622501</name>
</gene>
<name>A0A0P0WFA3_ORYSJ</name>
<reference evidence="1 2" key="3">
    <citation type="journal article" date="2013" name="Rice">
        <title>Improvement of the Oryza sativa Nipponbare reference genome using next generation sequence and optical map data.</title>
        <authorList>
            <person name="Kawahara Y."/>
            <person name="de la Bastide M."/>
            <person name="Hamilton J.P."/>
            <person name="Kanamori H."/>
            <person name="McCombie W.R."/>
            <person name="Ouyang S."/>
            <person name="Schwartz D.C."/>
            <person name="Tanaka T."/>
            <person name="Wu J."/>
            <person name="Zhou S."/>
            <person name="Childs K.L."/>
            <person name="Davidson R.M."/>
            <person name="Lin H."/>
            <person name="Quesada-Ocampo L."/>
            <person name="Vaillancourt B."/>
            <person name="Sakai H."/>
            <person name="Lee S.S."/>
            <person name="Kim J."/>
            <person name="Numa H."/>
            <person name="Itoh T."/>
            <person name="Buell C.R."/>
            <person name="Matsumoto T."/>
        </authorList>
    </citation>
    <scope>NUCLEOTIDE SEQUENCE [LARGE SCALE GENOMIC DNA]</scope>
    <source>
        <strain evidence="2">cv. Nipponbare</strain>
    </source>
</reference>
<protein>
    <submittedName>
        <fullName evidence="1">Os04g0622501 protein</fullName>
    </submittedName>
</protein>
<reference evidence="2" key="1">
    <citation type="journal article" date="2005" name="Nature">
        <title>The map-based sequence of the rice genome.</title>
        <authorList>
            <consortium name="International rice genome sequencing project (IRGSP)"/>
            <person name="Matsumoto T."/>
            <person name="Wu J."/>
            <person name="Kanamori H."/>
            <person name="Katayose Y."/>
            <person name="Fujisawa M."/>
            <person name="Namiki N."/>
            <person name="Mizuno H."/>
            <person name="Yamamoto K."/>
            <person name="Antonio B.A."/>
            <person name="Baba T."/>
            <person name="Sakata K."/>
            <person name="Nagamura Y."/>
            <person name="Aoki H."/>
            <person name="Arikawa K."/>
            <person name="Arita K."/>
            <person name="Bito T."/>
            <person name="Chiden Y."/>
            <person name="Fujitsuka N."/>
            <person name="Fukunaka R."/>
            <person name="Hamada M."/>
            <person name="Harada C."/>
            <person name="Hayashi A."/>
            <person name="Hijishita S."/>
            <person name="Honda M."/>
            <person name="Hosokawa S."/>
            <person name="Ichikawa Y."/>
            <person name="Idonuma A."/>
            <person name="Iijima M."/>
            <person name="Ikeda M."/>
            <person name="Ikeno M."/>
            <person name="Ito K."/>
            <person name="Ito S."/>
            <person name="Ito T."/>
            <person name="Ito Y."/>
            <person name="Ito Y."/>
            <person name="Iwabuchi A."/>
            <person name="Kamiya K."/>
            <person name="Karasawa W."/>
            <person name="Kurita K."/>
            <person name="Katagiri S."/>
            <person name="Kikuta A."/>
            <person name="Kobayashi H."/>
            <person name="Kobayashi N."/>
            <person name="Machita K."/>
            <person name="Maehara T."/>
            <person name="Masukawa M."/>
            <person name="Mizubayashi T."/>
            <person name="Mukai Y."/>
            <person name="Nagasaki H."/>
            <person name="Nagata Y."/>
            <person name="Naito S."/>
            <person name="Nakashima M."/>
            <person name="Nakama Y."/>
            <person name="Nakamichi Y."/>
            <person name="Nakamura M."/>
            <person name="Meguro A."/>
            <person name="Negishi M."/>
            <person name="Ohta I."/>
            <person name="Ohta T."/>
            <person name="Okamoto M."/>
            <person name="Ono N."/>
            <person name="Saji S."/>
            <person name="Sakaguchi M."/>
            <person name="Sakai K."/>
            <person name="Shibata M."/>
            <person name="Shimokawa T."/>
            <person name="Song J."/>
            <person name="Takazaki Y."/>
            <person name="Terasawa K."/>
            <person name="Tsugane M."/>
            <person name="Tsuji K."/>
            <person name="Ueda S."/>
            <person name="Waki K."/>
            <person name="Yamagata H."/>
            <person name="Yamamoto M."/>
            <person name="Yamamoto S."/>
            <person name="Yamane H."/>
            <person name="Yoshiki S."/>
            <person name="Yoshihara R."/>
            <person name="Yukawa K."/>
            <person name="Zhong H."/>
            <person name="Yano M."/>
            <person name="Yuan Q."/>
            <person name="Ouyang S."/>
            <person name="Liu J."/>
            <person name="Jones K.M."/>
            <person name="Gansberger K."/>
            <person name="Moffat K."/>
            <person name="Hill J."/>
            <person name="Bera J."/>
            <person name="Fadrosh D."/>
            <person name="Jin S."/>
            <person name="Johri S."/>
            <person name="Kim M."/>
            <person name="Overton L."/>
            <person name="Reardon M."/>
            <person name="Tsitrin T."/>
            <person name="Vuong H."/>
            <person name="Weaver B."/>
            <person name="Ciecko A."/>
            <person name="Tallon L."/>
            <person name="Jackson J."/>
            <person name="Pai G."/>
            <person name="Aken S.V."/>
            <person name="Utterback T."/>
            <person name="Reidmuller S."/>
            <person name="Feldblyum T."/>
            <person name="Hsiao J."/>
            <person name="Zismann V."/>
            <person name="Iobst S."/>
            <person name="de Vazeille A.R."/>
            <person name="Buell C.R."/>
            <person name="Ying K."/>
            <person name="Li Y."/>
            <person name="Lu T."/>
            <person name="Huang Y."/>
            <person name="Zhao Q."/>
            <person name="Feng Q."/>
            <person name="Zhang L."/>
            <person name="Zhu J."/>
            <person name="Weng Q."/>
            <person name="Mu J."/>
            <person name="Lu Y."/>
            <person name="Fan D."/>
            <person name="Liu Y."/>
            <person name="Guan J."/>
            <person name="Zhang Y."/>
            <person name="Yu S."/>
            <person name="Liu X."/>
            <person name="Zhang Y."/>
            <person name="Hong G."/>
            <person name="Han B."/>
            <person name="Choisne N."/>
            <person name="Demange N."/>
            <person name="Orjeda G."/>
            <person name="Samain S."/>
            <person name="Cattolico L."/>
            <person name="Pelletier E."/>
            <person name="Couloux A."/>
            <person name="Segurens B."/>
            <person name="Wincker P."/>
            <person name="D'Hont A."/>
            <person name="Scarpelli C."/>
            <person name="Weissenbach J."/>
            <person name="Salanoubat M."/>
            <person name="Quetier F."/>
            <person name="Yu Y."/>
            <person name="Kim H.R."/>
            <person name="Rambo T."/>
            <person name="Currie J."/>
            <person name="Collura K."/>
            <person name="Luo M."/>
            <person name="Yang T."/>
            <person name="Ammiraju J.S.S."/>
            <person name="Engler F."/>
            <person name="Soderlund C."/>
            <person name="Wing R.A."/>
            <person name="Palmer L.E."/>
            <person name="de la Bastide M."/>
            <person name="Spiegel L."/>
            <person name="Nascimento L."/>
            <person name="Zutavern T."/>
            <person name="O'Shaughnessy A."/>
            <person name="Dike S."/>
            <person name="Dedhia N."/>
            <person name="Preston R."/>
            <person name="Balija V."/>
            <person name="McCombie W.R."/>
            <person name="Chow T."/>
            <person name="Chen H."/>
            <person name="Chung M."/>
            <person name="Chen C."/>
            <person name="Shaw J."/>
            <person name="Wu H."/>
            <person name="Hsiao K."/>
            <person name="Chao Y."/>
            <person name="Chu M."/>
            <person name="Cheng C."/>
            <person name="Hour A."/>
            <person name="Lee P."/>
            <person name="Lin S."/>
            <person name="Lin Y."/>
            <person name="Liou J."/>
            <person name="Liu S."/>
            <person name="Hsing Y."/>
            <person name="Raghuvanshi S."/>
            <person name="Mohanty A."/>
            <person name="Bharti A.K."/>
            <person name="Gaur A."/>
            <person name="Gupta V."/>
            <person name="Kumar D."/>
            <person name="Ravi V."/>
            <person name="Vij S."/>
            <person name="Kapur A."/>
            <person name="Khurana P."/>
            <person name="Khurana P."/>
            <person name="Khurana J.P."/>
            <person name="Tyagi A.K."/>
            <person name="Gaikwad K."/>
            <person name="Singh A."/>
            <person name="Dalal V."/>
            <person name="Srivastava S."/>
            <person name="Dixit A."/>
            <person name="Pal A.K."/>
            <person name="Ghazi I.A."/>
            <person name="Yadav M."/>
            <person name="Pandit A."/>
            <person name="Bhargava A."/>
            <person name="Sureshbabu K."/>
            <person name="Batra K."/>
            <person name="Sharma T.R."/>
            <person name="Mohapatra T."/>
            <person name="Singh N.K."/>
            <person name="Messing J."/>
            <person name="Nelson A.B."/>
            <person name="Fuks G."/>
            <person name="Kavchok S."/>
            <person name="Keizer G."/>
            <person name="Linton E."/>
            <person name="Llaca V."/>
            <person name="Song R."/>
            <person name="Tanyolac B."/>
            <person name="Young S."/>
            <person name="Ho-Il K."/>
            <person name="Hahn J.H."/>
            <person name="Sangsakoo G."/>
            <person name="Vanavichit A."/>
            <person name="de Mattos Luiz.A.T."/>
            <person name="Zimmer P.D."/>
            <person name="Malone G."/>
            <person name="Dellagostin O."/>
            <person name="de Oliveira A.C."/>
            <person name="Bevan M."/>
            <person name="Bancroft I."/>
            <person name="Minx P."/>
            <person name="Cordum H."/>
            <person name="Wilson R."/>
            <person name="Cheng Z."/>
            <person name="Jin W."/>
            <person name="Jiang J."/>
            <person name="Leong S.A."/>
            <person name="Iwama H."/>
            <person name="Gojobori T."/>
            <person name="Itoh T."/>
            <person name="Niimura Y."/>
            <person name="Fujii Y."/>
            <person name="Habara T."/>
            <person name="Sakai H."/>
            <person name="Sato Y."/>
            <person name="Wilson G."/>
            <person name="Kumar K."/>
            <person name="McCouch S."/>
            <person name="Juretic N."/>
            <person name="Hoen D."/>
            <person name="Wright S."/>
            <person name="Bruskiewich R."/>
            <person name="Bureau T."/>
            <person name="Miyao A."/>
            <person name="Hirochika H."/>
            <person name="Nishikawa T."/>
            <person name="Kadowaki K."/>
            <person name="Sugiura M."/>
            <person name="Burr B."/>
            <person name="Sasaki T."/>
        </authorList>
    </citation>
    <scope>NUCLEOTIDE SEQUENCE [LARGE SCALE GENOMIC DNA]</scope>
    <source>
        <strain evidence="2">cv. Nipponbare</strain>
    </source>
</reference>
<keyword evidence="2" id="KW-1185">Reference proteome</keyword>
<dbReference type="Gramene" id="Os04t0622501-01">
    <property type="protein sequence ID" value="Os04t0622501-01"/>
    <property type="gene ID" value="Os04g0622501"/>
</dbReference>
<sequence>MDDVEVVAELVIANRPKGLDVAMVQVVGPDICHINGNQGKYGLYPRGTTLHGFEDLRGRHLVLGIRAIIHTPCKVEGRQVDLFQFMSMLAQAHLWLKSLSYASTGRYTVRNAVH</sequence>
<evidence type="ECO:0000313" key="2">
    <source>
        <dbReference type="Proteomes" id="UP000059680"/>
    </source>
</evidence>
<dbReference type="Proteomes" id="UP000059680">
    <property type="component" value="Chromosome 4"/>
</dbReference>
<accession>A0A0P0WFA3</accession>
<organism evidence="1 2">
    <name type="scientific">Oryza sativa subsp. japonica</name>
    <name type="common">Rice</name>
    <dbReference type="NCBI Taxonomy" id="39947"/>
    <lineage>
        <taxon>Eukaryota</taxon>
        <taxon>Viridiplantae</taxon>
        <taxon>Streptophyta</taxon>
        <taxon>Embryophyta</taxon>
        <taxon>Tracheophyta</taxon>
        <taxon>Spermatophyta</taxon>
        <taxon>Magnoliopsida</taxon>
        <taxon>Liliopsida</taxon>
        <taxon>Poales</taxon>
        <taxon>Poaceae</taxon>
        <taxon>BOP clade</taxon>
        <taxon>Oryzoideae</taxon>
        <taxon>Oryzeae</taxon>
        <taxon>Oryzinae</taxon>
        <taxon>Oryza</taxon>
        <taxon>Oryza sativa</taxon>
    </lineage>
</organism>
<dbReference type="InParanoid" id="A0A0P0WFA3"/>
<evidence type="ECO:0000313" key="1">
    <source>
        <dbReference type="EMBL" id="BAS91072.1"/>
    </source>
</evidence>